<accession>A0A803RBJ0</accession>
<dbReference type="EMBL" id="UZAU01000832">
    <property type="status" value="NOT_ANNOTATED_CDS"/>
    <property type="molecule type" value="Genomic_DNA"/>
</dbReference>
<name>A0A803RBJ0_CANSA</name>
<dbReference type="AlphaFoldDB" id="A0A803RBJ0"/>
<evidence type="ECO:0000313" key="2">
    <source>
        <dbReference type="Proteomes" id="UP000596661"/>
    </source>
</evidence>
<reference evidence="1" key="1">
    <citation type="submission" date="2021-03" db="UniProtKB">
        <authorList>
            <consortium name="EnsemblPlants"/>
        </authorList>
    </citation>
    <scope>IDENTIFICATION</scope>
</reference>
<dbReference type="Proteomes" id="UP000596661">
    <property type="component" value="Unassembled WGS sequence"/>
</dbReference>
<proteinExistence type="predicted"/>
<organism evidence="1 2">
    <name type="scientific">Cannabis sativa</name>
    <name type="common">Hemp</name>
    <name type="synonym">Marijuana</name>
    <dbReference type="NCBI Taxonomy" id="3483"/>
    <lineage>
        <taxon>Eukaryota</taxon>
        <taxon>Viridiplantae</taxon>
        <taxon>Streptophyta</taxon>
        <taxon>Embryophyta</taxon>
        <taxon>Tracheophyta</taxon>
        <taxon>Spermatophyta</taxon>
        <taxon>Magnoliopsida</taxon>
        <taxon>eudicotyledons</taxon>
        <taxon>Gunneridae</taxon>
        <taxon>Pentapetalae</taxon>
        <taxon>rosids</taxon>
        <taxon>fabids</taxon>
        <taxon>Rosales</taxon>
        <taxon>Cannabaceae</taxon>
        <taxon>Cannabis</taxon>
    </lineage>
</organism>
<keyword evidence="2" id="KW-1185">Reference proteome</keyword>
<sequence>MGANYFNVCIIPSKRRIKNLDNVDGSPILGVPPFGWSHIPLSWVVASLHLPIRPAMRQTLCF</sequence>
<dbReference type="Gramene" id="novel_model_7439_5bd9a17a">
    <property type="protein sequence ID" value="cds.novel_model_7439_5bd9a17a"/>
    <property type="gene ID" value="novel_gene_3966_5bd9a17a"/>
</dbReference>
<dbReference type="EnsemblPlants" id="novel_model_7439_5bd9a17a">
    <property type="protein sequence ID" value="cds.novel_model_7439_5bd9a17a"/>
    <property type="gene ID" value="novel_gene_3966_5bd9a17a"/>
</dbReference>
<protein>
    <submittedName>
        <fullName evidence="1">Uncharacterized protein</fullName>
    </submittedName>
</protein>
<evidence type="ECO:0000313" key="1">
    <source>
        <dbReference type="EnsemblPlants" id="cds.novel_model_7439_5bd9a17a"/>
    </source>
</evidence>